<dbReference type="RefSeq" id="WP_029909471.1">
    <property type="nucleotide sequence ID" value="NZ_AP020335.1"/>
</dbReference>
<feature type="domain" description="MotA/TolQ/ExbB proton channel" evidence="14">
    <location>
        <begin position="133"/>
        <end position="232"/>
    </location>
</feature>
<dbReference type="NCBIfam" id="TIGR03818">
    <property type="entry name" value="MotA1"/>
    <property type="match status" value="1"/>
</dbReference>
<feature type="transmembrane region" description="Helical" evidence="13">
    <location>
        <begin position="202"/>
        <end position="219"/>
    </location>
</feature>
<evidence type="ECO:0000256" key="2">
    <source>
        <dbReference type="ARBA" id="ARBA00008038"/>
    </source>
</evidence>
<evidence type="ECO:0000259" key="15">
    <source>
        <dbReference type="Pfam" id="PF20560"/>
    </source>
</evidence>
<evidence type="ECO:0000256" key="11">
    <source>
        <dbReference type="ARBA" id="ARBA00023065"/>
    </source>
</evidence>
<evidence type="ECO:0000313" key="17">
    <source>
        <dbReference type="Proteomes" id="UP000027341"/>
    </source>
</evidence>
<sequence length="283" mass="30330">MKAIVGTLVVIGCLLGGYLPHGSVGILIQPLEVVIICGSAFGAFVIANPGWVIKKSFSAALGLAKPSPYNKDTYMELLGLMFRLFNKARREGLMAIEADVEDPHASELFNSSPKIMADHHVVDFICDYLRLMISGASNPYQLEDLMNLEMDTHHHEALAPSEAIGKVAEALPGFGIVAAVLGIIVTMSYLDAGPLEIAHHMSVALVGTFLGILAAYGFVAPISADLANRANDEGAFYGTIKACLMANLNGYAPQIAIEFGRKAVPGVNRPNFQEVDEFLQTLK</sequence>
<dbReference type="PANTHER" id="PTHR30433:SF4">
    <property type="entry name" value="MOTILITY PROTEIN A"/>
    <property type="match status" value="1"/>
</dbReference>
<keyword evidence="10 13" id="KW-1133">Transmembrane helix</keyword>
<evidence type="ECO:0000256" key="5">
    <source>
        <dbReference type="ARBA" id="ARBA00022500"/>
    </source>
</evidence>
<keyword evidence="3" id="KW-0813">Transport</keyword>
<gene>
    <name evidence="16" type="ORF">EI16_03615</name>
</gene>
<proteinExistence type="inferred from homology"/>
<dbReference type="InterPro" id="IPR000540">
    <property type="entry name" value="Flag_MotA_CS"/>
</dbReference>
<keyword evidence="12 13" id="KW-0472">Membrane</keyword>
<keyword evidence="4" id="KW-1003">Cell membrane</keyword>
<name>A0A066ZPE3_HYDMR</name>
<dbReference type="InterPro" id="IPR047055">
    <property type="entry name" value="MotA-like"/>
</dbReference>
<reference evidence="16 17" key="1">
    <citation type="submission" date="2014-04" db="EMBL/GenBank/DDBJ databases">
        <title>Draft genome sequence of Hydrogenovibrio marinus MH-110, a model organism for aerobic H2 metabolism.</title>
        <authorList>
            <person name="Cha H.J."/>
            <person name="Jo B.H."/>
            <person name="Hwang B.H."/>
        </authorList>
    </citation>
    <scope>NUCLEOTIDE SEQUENCE [LARGE SCALE GENOMIC DNA]</scope>
    <source>
        <strain evidence="16 17">MH-110</strain>
    </source>
</reference>
<keyword evidence="11" id="KW-0406">Ion transport</keyword>
<dbReference type="GO" id="GO:0006935">
    <property type="term" value="P:chemotaxis"/>
    <property type="evidence" value="ECO:0007669"/>
    <property type="project" value="UniProtKB-KW"/>
</dbReference>
<dbReference type="EMBL" id="JMIU01000001">
    <property type="protein sequence ID" value="KDN95397.1"/>
    <property type="molecule type" value="Genomic_DNA"/>
</dbReference>
<keyword evidence="16" id="KW-0969">Cilium</keyword>
<dbReference type="PANTHER" id="PTHR30433">
    <property type="entry name" value="CHEMOTAXIS PROTEIN MOTA"/>
    <property type="match status" value="1"/>
</dbReference>
<keyword evidence="16" id="KW-0282">Flagellum</keyword>
<feature type="domain" description="Motility protein A N-terminal" evidence="15">
    <location>
        <begin position="4"/>
        <end position="92"/>
    </location>
</feature>
<keyword evidence="8" id="KW-0283">Flagellar rotation</keyword>
<evidence type="ECO:0000256" key="4">
    <source>
        <dbReference type="ARBA" id="ARBA00022475"/>
    </source>
</evidence>
<evidence type="ECO:0000256" key="8">
    <source>
        <dbReference type="ARBA" id="ARBA00022779"/>
    </source>
</evidence>
<dbReference type="Pfam" id="PF01618">
    <property type="entry name" value="MotA_ExbB"/>
    <property type="match status" value="1"/>
</dbReference>
<keyword evidence="5" id="KW-0145">Chemotaxis</keyword>
<dbReference type="STRING" id="28885.EI16_03615"/>
<dbReference type="GO" id="GO:0005886">
    <property type="term" value="C:plasma membrane"/>
    <property type="evidence" value="ECO:0007669"/>
    <property type="project" value="UniProtKB-SubCell"/>
</dbReference>
<evidence type="ECO:0000313" key="16">
    <source>
        <dbReference type="EMBL" id="KDN95397.1"/>
    </source>
</evidence>
<keyword evidence="7 13" id="KW-0812">Transmembrane</keyword>
<dbReference type="GO" id="GO:1902600">
    <property type="term" value="P:proton transmembrane transport"/>
    <property type="evidence" value="ECO:0007669"/>
    <property type="project" value="UniProtKB-KW"/>
</dbReference>
<comment type="caution">
    <text evidence="16">The sequence shown here is derived from an EMBL/GenBank/DDBJ whole genome shotgun (WGS) entry which is preliminary data.</text>
</comment>
<evidence type="ECO:0000256" key="12">
    <source>
        <dbReference type="ARBA" id="ARBA00023136"/>
    </source>
</evidence>
<dbReference type="InterPro" id="IPR022522">
    <property type="entry name" value="Flagellar_motor_stator_MotA"/>
</dbReference>
<keyword evidence="6" id="KW-0997">Cell inner membrane</keyword>
<keyword evidence="16" id="KW-0966">Cell projection</keyword>
<dbReference type="GO" id="GO:0071978">
    <property type="term" value="P:bacterial-type flagellum-dependent swarming motility"/>
    <property type="evidence" value="ECO:0007669"/>
    <property type="project" value="InterPro"/>
</dbReference>
<comment type="similarity">
    <text evidence="2">Belongs to the MotA family.</text>
</comment>
<comment type="subcellular location">
    <subcellularLocation>
        <location evidence="1">Cell inner membrane</location>
        <topology evidence="1">Multi-pass membrane protein</topology>
    </subcellularLocation>
</comment>
<dbReference type="Proteomes" id="UP000027341">
    <property type="component" value="Unassembled WGS sequence"/>
</dbReference>
<evidence type="ECO:0000256" key="13">
    <source>
        <dbReference type="SAM" id="Phobius"/>
    </source>
</evidence>
<protein>
    <submittedName>
        <fullName evidence="16">Flagellar motor protein MotA</fullName>
    </submittedName>
</protein>
<dbReference type="PROSITE" id="PS01307">
    <property type="entry name" value="MOTA"/>
    <property type="match status" value="1"/>
</dbReference>
<evidence type="ECO:0000256" key="6">
    <source>
        <dbReference type="ARBA" id="ARBA00022519"/>
    </source>
</evidence>
<organism evidence="16 17">
    <name type="scientific">Hydrogenovibrio marinus</name>
    <dbReference type="NCBI Taxonomy" id="28885"/>
    <lineage>
        <taxon>Bacteria</taxon>
        <taxon>Pseudomonadati</taxon>
        <taxon>Pseudomonadota</taxon>
        <taxon>Gammaproteobacteria</taxon>
        <taxon>Thiotrichales</taxon>
        <taxon>Piscirickettsiaceae</taxon>
        <taxon>Hydrogenovibrio</taxon>
    </lineage>
</organism>
<evidence type="ECO:0000256" key="10">
    <source>
        <dbReference type="ARBA" id="ARBA00022989"/>
    </source>
</evidence>
<dbReference type="InterPro" id="IPR046786">
    <property type="entry name" value="MotA_N"/>
</dbReference>
<evidence type="ECO:0000256" key="1">
    <source>
        <dbReference type="ARBA" id="ARBA00004429"/>
    </source>
</evidence>
<feature type="transmembrane region" description="Helical" evidence="13">
    <location>
        <begin position="26"/>
        <end position="47"/>
    </location>
</feature>
<evidence type="ECO:0000259" key="14">
    <source>
        <dbReference type="Pfam" id="PF01618"/>
    </source>
</evidence>
<keyword evidence="17" id="KW-1185">Reference proteome</keyword>
<dbReference type="InterPro" id="IPR002898">
    <property type="entry name" value="MotA_ExbB_proton_chnl"/>
</dbReference>
<feature type="transmembrane region" description="Helical" evidence="13">
    <location>
        <begin position="170"/>
        <end position="190"/>
    </location>
</feature>
<evidence type="ECO:0000256" key="7">
    <source>
        <dbReference type="ARBA" id="ARBA00022692"/>
    </source>
</evidence>
<dbReference type="Pfam" id="PF20560">
    <property type="entry name" value="MotA_N"/>
    <property type="match status" value="1"/>
</dbReference>
<accession>A0A066ZPE3</accession>
<keyword evidence="9" id="KW-0375">Hydrogen ion transport</keyword>
<dbReference type="AlphaFoldDB" id="A0A066ZPE3"/>
<evidence type="ECO:0000256" key="3">
    <source>
        <dbReference type="ARBA" id="ARBA00022448"/>
    </source>
</evidence>
<evidence type="ECO:0000256" key="9">
    <source>
        <dbReference type="ARBA" id="ARBA00022781"/>
    </source>
</evidence>